<accession>A0A914PCR8</accession>
<protein>
    <submittedName>
        <fullName evidence="5">C-type lectin domain-containing protein</fullName>
    </submittedName>
</protein>
<evidence type="ECO:0000259" key="3">
    <source>
        <dbReference type="PROSITE" id="PS50041"/>
    </source>
</evidence>
<feature type="domain" description="C-type lectin" evidence="3">
    <location>
        <begin position="192"/>
        <end position="310"/>
    </location>
</feature>
<dbReference type="InterPro" id="IPR001304">
    <property type="entry name" value="C-type_lectin-like"/>
</dbReference>
<feature type="region of interest" description="Disordered" evidence="1">
    <location>
        <begin position="154"/>
        <end position="177"/>
    </location>
</feature>
<evidence type="ECO:0000313" key="5">
    <source>
        <dbReference type="WBParaSite" id="PDA_v2.g15381.t1"/>
    </source>
</evidence>
<dbReference type="InterPro" id="IPR016187">
    <property type="entry name" value="CTDL_fold"/>
</dbReference>
<feature type="chain" id="PRO_5038069882" evidence="2">
    <location>
        <begin position="19"/>
        <end position="314"/>
    </location>
</feature>
<evidence type="ECO:0000256" key="1">
    <source>
        <dbReference type="SAM" id="MobiDB-lite"/>
    </source>
</evidence>
<evidence type="ECO:0000313" key="4">
    <source>
        <dbReference type="Proteomes" id="UP000887578"/>
    </source>
</evidence>
<dbReference type="InterPro" id="IPR050111">
    <property type="entry name" value="C-type_lectin/snaclec_domain"/>
</dbReference>
<sequence>MLRLSVLLLFVLPALVFGACPNGGYQWQTNCYYFQANGTDFPEAEANCISQGGHLASIHDSFTNALLTGHAVNIFQKQKDYWIGLSNLKTPKKLAWIDGTKLDFVDWDKNQPGNGTGIRCASVDLKTGLWRVESCFQQKPFVCAVVGSGSVSTMGPMTTTTRRNTNPTTTTGSGMTTPSGNKCTGNFTYYGPTNSCYGVFNMYDPDAKPWNASEAFCVGIGGHLASIHSQDEFNFIMSFNYPSNAQYFPWTGLFSADNEQTFQWTDGTPTDFLPWGPEEPVVDTNYNCVFAFTEGFATYDCSTPASTLCKIPLS</sequence>
<dbReference type="CDD" id="cd00037">
    <property type="entry name" value="CLECT"/>
    <property type="match status" value="2"/>
</dbReference>
<dbReference type="Gene3D" id="3.10.100.10">
    <property type="entry name" value="Mannose-Binding Protein A, subunit A"/>
    <property type="match status" value="2"/>
</dbReference>
<feature type="domain" description="C-type lectin" evidence="3">
    <location>
        <begin position="27"/>
        <end position="144"/>
    </location>
</feature>
<proteinExistence type="predicted"/>
<organism evidence="4 5">
    <name type="scientific">Panagrolaimus davidi</name>
    <dbReference type="NCBI Taxonomy" id="227884"/>
    <lineage>
        <taxon>Eukaryota</taxon>
        <taxon>Metazoa</taxon>
        <taxon>Ecdysozoa</taxon>
        <taxon>Nematoda</taxon>
        <taxon>Chromadorea</taxon>
        <taxon>Rhabditida</taxon>
        <taxon>Tylenchina</taxon>
        <taxon>Panagrolaimomorpha</taxon>
        <taxon>Panagrolaimoidea</taxon>
        <taxon>Panagrolaimidae</taxon>
        <taxon>Panagrolaimus</taxon>
    </lineage>
</organism>
<keyword evidence="2" id="KW-0732">Signal</keyword>
<dbReference type="PROSITE" id="PS50041">
    <property type="entry name" value="C_TYPE_LECTIN_2"/>
    <property type="match status" value="2"/>
</dbReference>
<reference evidence="5" key="1">
    <citation type="submission" date="2022-11" db="UniProtKB">
        <authorList>
            <consortium name="WormBaseParasite"/>
        </authorList>
    </citation>
    <scope>IDENTIFICATION</scope>
</reference>
<evidence type="ECO:0000256" key="2">
    <source>
        <dbReference type="SAM" id="SignalP"/>
    </source>
</evidence>
<feature type="signal peptide" evidence="2">
    <location>
        <begin position="1"/>
        <end position="18"/>
    </location>
</feature>
<name>A0A914PCR8_9BILA</name>
<dbReference type="AlphaFoldDB" id="A0A914PCR8"/>
<keyword evidence="4" id="KW-1185">Reference proteome</keyword>
<dbReference type="WBParaSite" id="PDA_v2.g15381.t1">
    <property type="protein sequence ID" value="PDA_v2.g15381.t1"/>
    <property type="gene ID" value="PDA_v2.g15381"/>
</dbReference>
<dbReference type="Pfam" id="PF00059">
    <property type="entry name" value="Lectin_C"/>
    <property type="match status" value="2"/>
</dbReference>
<dbReference type="Proteomes" id="UP000887578">
    <property type="component" value="Unplaced"/>
</dbReference>
<dbReference type="SMART" id="SM00034">
    <property type="entry name" value="CLECT"/>
    <property type="match status" value="2"/>
</dbReference>
<dbReference type="InterPro" id="IPR016186">
    <property type="entry name" value="C-type_lectin-like/link_sf"/>
</dbReference>
<dbReference type="PROSITE" id="PS51257">
    <property type="entry name" value="PROKAR_LIPOPROTEIN"/>
    <property type="match status" value="1"/>
</dbReference>
<dbReference type="SUPFAM" id="SSF56436">
    <property type="entry name" value="C-type lectin-like"/>
    <property type="match status" value="2"/>
</dbReference>
<dbReference type="PANTHER" id="PTHR22803">
    <property type="entry name" value="MANNOSE, PHOSPHOLIPASE, LECTIN RECEPTOR RELATED"/>
    <property type="match status" value="1"/>
</dbReference>